<dbReference type="PANTHER" id="PTHR43179">
    <property type="entry name" value="RHAMNOSYLTRANSFERASE WBBL"/>
    <property type="match status" value="1"/>
</dbReference>
<dbReference type="CDD" id="cd04186">
    <property type="entry name" value="GT_2_like_c"/>
    <property type="match status" value="1"/>
</dbReference>
<evidence type="ECO:0008006" key="7">
    <source>
        <dbReference type="Google" id="ProtNLM"/>
    </source>
</evidence>
<keyword evidence="2" id="KW-0812">Transmembrane</keyword>
<dbReference type="InterPro" id="IPR029044">
    <property type="entry name" value="Nucleotide-diphossugar_trans"/>
</dbReference>
<dbReference type="EMBL" id="PFET01000009">
    <property type="protein sequence ID" value="PJE75798.1"/>
    <property type="molecule type" value="Genomic_DNA"/>
</dbReference>
<accession>A0A2M8LED3</accession>
<dbReference type="Proteomes" id="UP000231152">
    <property type="component" value="Unassembled WGS sequence"/>
</dbReference>
<dbReference type="Gene3D" id="3.90.550.10">
    <property type="entry name" value="Spore Coat Polysaccharide Biosynthesis Protein SpsA, Chain A"/>
    <property type="match status" value="1"/>
</dbReference>
<evidence type="ECO:0000313" key="5">
    <source>
        <dbReference type="EMBL" id="PJE75798.1"/>
    </source>
</evidence>
<sequence>MNIGIVIVTWNSVATIAACLESIPNVLQDGSGVEVVVVDNGSKDGTVALLKTYQNRIKLSLHTTNLGFAKACNEGASVLQECEYLVFLNPDTVLQPQCLEGITRFFRAQPFVGVVGPKMLNVDNSIQASVRTFPSVFVLALNLLKVQHFFSSILPLRRYLLSSFNYSTLREVDQVMGACFAVRKTTFDSLNGFDERFFIWFEEVDFCKRAKEIGSLIFFVPWATARHVGGHSFGQRSPLWRQWFFSKSARQYARKHFRSIGKIIVAAASYLALLPALLLTFIPKAFRP</sequence>
<dbReference type="Pfam" id="PF02709">
    <property type="entry name" value="Glyco_transf_7C"/>
    <property type="match status" value="1"/>
</dbReference>
<comment type="caution">
    <text evidence="5">The sequence shown here is derived from an EMBL/GenBank/DDBJ whole genome shotgun (WGS) entry which is preliminary data.</text>
</comment>
<feature type="transmembrane region" description="Helical" evidence="2">
    <location>
        <begin position="260"/>
        <end position="282"/>
    </location>
</feature>
<keyword evidence="1" id="KW-0808">Transferase</keyword>
<dbReference type="AlphaFoldDB" id="A0A2M8LED3"/>
<protein>
    <recommendedName>
        <fullName evidence="7">Glycosyltransferase 2-like domain-containing protein</fullName>
    </recommendedName>
</protein>
<name>A0A2M8LED3_9BACT</name>
<organism evidence="5 6">
    <name type="scientific">Candidatus Uhrbacteria bacterium CG10_big_fil_rev_8_21_14_0_10_48_11</name>
    <dbReference type="NCBI Taxonomy" id="1975037"/>
    <lineage>
        <taxon>Bacteria</taxon>
        <taxon>Candidatus Uhriibacteriota</taxon>
    </lineage>
</organism>
<evidence type="ECO:0000259" key="3">
    <source>
        <dbReference type="Pfam" id="PF00535"/>
    </source>
</evidence>
<feature type="domain" description="Galactosyltransferase C-terminal" evidence="4">
    <location>
        <begin position="171"/>
        <end position="222"/>
    </location>
</feature>
<proteinExistence type="predicted"/>
<evidence type="ECO:0000259" key="4">
    <source>
        <dbReference type="Pfam" id="PF02709"/>
    </source>
</evidence>
<dbReference type="Pfam" id="PF00535">
    <property type="entry name" value="Glycos_transf_2"/>
    <property type="match status" value="1"/>
</dbReference>
<dbReference type="InterPro" id="IPR001173">
    <property type="entry name" value="Glyco_trans_2-like"/>
</dbReference>
<feature type="domain" description="Glycosyltransferase 2-like" evidence="3">
    <location>
        <begin position="5"/>
        <end position="122"/>
    </location>
</feature>
<dbReference type="InterPro" id="IPR027791">
    <property type="entry name" value="Galactosyl_T_C"/>
</dbReference>
<keyword evidence="2" id="KW-1133">Transmembrane helix</keyword>
<keyword evidence="2" id="KW-0472">Membrane</keyword>
<reference evidence="5 6" key="1">
    <citation type="submission" date="2017-09" db="EMBL/GenBank/DDBJ databases">
        <title>Depth-based differentiation of microbial function through sediment-hosted aquifers and enrichment of novel symbionts in the deep terrestrial subsurface.</title>
        <authorList>
            <person name="Probst A.J."/>
            <person name="Ladd B."/>
            <person name="Jarett J.K."/>
            <person name="Geller-Mcgrath D.E."/>
            <person name="Sieber C.M."/>
            <person name="Emerson J.B."/>
            <person name="Anantharaman K."/>
            <person name="Thomas B.C."/>
            <person name="Malmstrom R."/>
            <person name="Stieglmeier M."/>
            <person name="Klingl A."/>
            <person name="Woyke T."/>
            <person name="Ryan C.M."/>
            <person name="Banfield J.F."/>
        </authorList>
    </citation>
    <scope>NUCLEOTIDE SEQUENCE [LARGE SCALE GENOMIC DNA]</scope>
    <source>
        <strain evidence="5">CG10_big_fil_rev_8_21_14_0_10_48_11</strain>
    </source>
</reference>
<evidence type="ECO:0000313" key="6">
    <source>
        <dbReference type="Proteomes" id="UP000231152"/>
    </source>
</evidence>
<dbReference type="PANTHER" id="PTHR43179:SF7">
    <property type="entry name" value="RHAMNOSYLTRANSFERASE WBBL"/>
    <property type="match status" value="1"/>
</dbReference>
<evidence type="ECO:0000256" key="2">
    <source>
        <dbReference type="SAM" id="Phobius"/>
    </source>
</evidence>
<dbReference type="SUPFAM" id="SSF53448">
    <property type="entry name" value="Nucleotide-diphospho-sugar transferases"/>
    <property type="match status" value="1"/>
</dbReference>
<evidence type="ECO:0000256" key="1">
    <source>
        <dbReference type="ARBA" id="ARBA00022679"/>
    </source>
</evidence>
<dbReference type="GO" id="GO:0016740">
    <property type="term" value="F:transferase activity"/>
    <property type="evidence" value="ECO:0007669"/>
    <property type="project" value="UniProtKB-KW"/>
</dbReference>
<gene>
    <name evidence="5" type="ORF">COV04_02540</name>
</gene>